<dbReference type="Gene3D" id="3.90.180.10">
    <property type="entry name" value="Medium-chain alcohol dehydrogenases, catalytic domain"/>
    <property type="match status" value="1"/>
</dbReference>
<dbReference type="InterPro" id="IPR020843">
    <property type="entry name" value="ER"/>
</dbReference>
<reference evidence="2 3" key="1">
    <citation type="submission" date="2019-10" db="EMBL/GenBank/DDBJ databases">
        <title>Whole genome shotgun sequence of Acrocarpospora macrocephala NBRC 16266.</title>
        <authorList>
            <person name="Ichikawa N."/>
            <person name="Kimura A."/>
            <person name="Kitahashi Y."/>
            <person name="Komaki H."/>
            <person name="Oguchi A."/>
        </authorList>
    </citation>
    <scope>NUCLEOTIDE SEQUENCE [LARGE SCALE GENOMIC DNA]</scope>
    <source>
        <strain evidence="2 3">NBRC 16266</strain>
    </source>
</reference>
<proteinExistence type="predicted"/>
<dbReference type="InterPro" id="IPR052733">
    <property type="entry name" value="Chloroplast_QOR"/>
</dbReference>
<evidence type="ECO:0000313" key="2">
    <source>
        <dbReference type="EMBL" id="GES09487.1"/>
    </source>
</evidence>
<dbReference type="SMART" id="SM00829">
    <property type="entry name" value="PKS_ER"/>
    <property type="match status" value="1"/>
</dbReference>
<dbReference type="GO" id="GO:0016491">
    <property type="term" value="F:oxidoreductase activity"/>
    <property type="evidence" value="ECO:0007669"/>
    <property type="project" value="InterPro"/>
</dbReference>
<dbReference type="SUPFAM" id="SSF51735">
    <property type="entry name" value="NAD(P)-binding Rossmann-fold domains"/>
    <property type="match status" value="1"/>
</dbReference>
<dbReference type="InterPro" id="IPR036291">
    <property type="entry name" value="NAD(P)-bd_dom_sf"/>
</dbReference>
<comment type="caution">
    <text evidence="2">The sequence shown here is derived from an EMBL/GenBank/DDBJ whole genome shotgun (WGS) entry which is preliminary data.</text>
</comment>
<dbReference type="AlphaFoldDB" id="A0A5M3WJY0"/>
<dbReference type="Gene3D" id="3.40.50.720">
    <property type="entry name" value="NAD(P)-binding Rossmann-like Domain"/>
    <property type="match status" value="1"/>
</dbReference>
<keyword evidence="3" id="KW-1185">Reference proteome</keyword>
<dbReference type="InterPro" id="IPR011032">
    <property type="entry name" value="GroES-like_sf"/>
</dbReference>
<dbReference type="SUPFAM" id="SSF50129">
    <property type="entry name" value="GroES-like"/>
    <property type="match status" value="1"/>
</dbReference>
<sequence>MQLMRAVTLNSVPATPAVTEIPTPHPEAGEVLVKVAVSSINGFDASTAAGYLQQMMEHRFPLVVGKDFAGTVEALGEGAEGFAVGQAVFGVVMKPFLGTGSLAQYVTVPAGYGIAPIPEGLAVQEAGALGLAGTAALDSVNAVAPADGETVLISGATGGVGALAVQLAAARGARVIATARPGAEADFVTGLTEHTVHLVDFSGDMQAEVRALAPEGVDAVLHLAGEGSQLAGLLRPGGRIASTLGLTSDAVTGSVHGGDVTVHTIMADPNPQTLAVLAEQTVSGALRVPVTATYPLEQAPEAFAAFGAGALGKLAVTCS</sequence>
<accession>A0A5M3WJY0</accession>
<protein>
    <submittedName>
        <fullName evidence="2">NADPH:quinone reductase</fullName>
    </submittedName>
</protein>
<dbReference type="Proteomes" id="UP000331127">
    <property type="component" value="Unassembled WGS sequence"/>
</dbReference>
<dbReference type="InterPro" id="IPR013154">
    <property type="entry name" value="ADH-like_N"/>
</dbReference>
<dbReference type="PANTHER" id="PTHR44013">
    <property type="entry name" value="ZINC-TYPE ALCOHOL DEHYDROGENASE-LIKE PROTEIN C16A3.02C"/>
    <property type="match status" value="1"/>
</dbReference>
<evidence type="ECO:0000313" key="3">
    <source>
        <dbReference type="Proteomes" id="UP000331127"/>
    </source>
</evidence>
<evidence type="ECO:0000259" key="1">
    <source>
        <dbReference type="SMART" id="SM00829"/>
    </source>
</evidence>
<gene>
    <name evidence="2" type="ORF">Amac_030830</name>
</gene>
<dbReference type="PANTHER" id="PTHR44013:SF1">
    <property type="entry name" value="ZINC-TYPE ALCOHOL DEHYDROGENASE-LIKE PROTEIN C16A3.02C"/>
    <property type="match status" value="1"/>
</dbReference>
<dbReference type="Pfam" id="PF08240">
    <property type="entry name" value="ADH_N"/>
    <property type="match status" value="1"/>
</dbReference>
<name>A0A5M3WJY0_9ACTN</name>
<dbReference type="EMBL" id="BLAE01000015">
    <property type="protein sequence ID" value="GES09487.1"/>
    <property type="molecule type" value="Genomic_DNA"/>
</dbReference>
<feature type="domain" description="Enoyl reductase (ER)" evidence="1">
    <location>
        <begin position="11"/>
        <end position="316"/>
    </location>
</feature>
<dbReference type="CDD" id="cd05289">
    <property type="entry name" value="MDR_like_2"/>
    <property type="match status" value="1"/>
</dbReference>
<dbReference type="Pfam" id="PF13602">
    <property type="entry name" value="ADH_zinc_N_2"/>
    <property type="match status" value="1"/>
</dbReference>
<organism evidence="2 3">
    <name type="scientific">Acrocarpospora macrocephala</name>
    <dbReference type="NCBI Taxonomy" id="150177"/>
    <lineage>
        <taxon>Bacteria</taxon>
        <taxon>Bacillati</taxon>
        <taxon>Actinomycetota</taxon>
        <taxon>Actinomycetes</taxon>
        <taxon>Streptosporangiales</taxon>
        <taxon>Streptosporangiaceae</taxon>
        <taxon>Acrocarpospora</taxon>
    </lineage>
</organism>